<feature type="transmembrane region" description="Helical" evidence="2">
    <location>
        <begin position="12"/>
        <end position="34"/>
    </location>
</feature>
<organism evidence="3 4">
    <name type="scientific">Pontiella desulfatans</name>
    <dbReference type="NCBI Taxonomy" id="2750659"/>
    <lineage>
        <taxon>Bacteria</taxon>
        <taxon>Pseudomonadati</taxon>
        <taxon>Kiritimatiellota</taxon>
        <taxon>Kiritimatiellia</taxon>
        <taxon>Kiritimatiellales</taxon>
        <taxon>Pontiellaceae</taxon>
        <taxon>Pontiella</taxon>
    </lineage>
</organism>
<dbReference type="Proteomes" id="UP000366872">
    <property type="component" value="Unassembled WGS sequence"/>
</dbReference>
<evidence type="ECO:0000313" key="4">
    <source>
        <dbReference type="Proteomes" id="UP000366872"/>
    </source>
</evidence>
<feature type="region of interest" description="Disordered" evidence="1">
    <location>
        <begin position="82"/>
        <end position="101"/>
    </location>
</feature>
<keyword evidence="2" id="KW-0812">Transmembrane</keyword>
<dbReference type="RefSeq" id="WP_168442712.1">
    <property type="nucleotide sequence ID" value="NZ_CAAHFG010000005.1"/>
</dbReference>
<accession>A0A6C2UBW7</accession>
<gene>
    <name evidence="3" type="ORF">PDESU_06259</name>
</gene>
<evidence type="ECO:0000313" key="3">
    <source>
        <dbReference type="EMBL" id="VGO17658.1"/>
    </source>
</evidence>
<feature type="transmembrane region" description="Helical" evidence="2">
    <location>
        <begin position="46"/>
        <end position="66"/>
    </location>
</feature>
<keyword evidence="2" id="KW-0472">Membrane</keyword>
<name>A0A6C2UBW7_PONDE</name>
<keyword evidence="4" id="KW-1185">Reference proteome</keyword>
<reference evidence="3 4" key="1">
    <citation type="submission" date="2019-04" db="EMBL/GenBank/DDBJ databases">
        <authorList>
            <person name="Van Vliet M D."/>
        </authorList>
    </citation>
    <scope>NUCLEOTIDE SEQUENCE [LARGE SCALE GENOMIC DNA]</scope>
    <source>
        <strain evidence="3 4">F1</strain>
    </source>
</reference>
<dbReference type="EMBL" id="CAAHFG010000005">
    <property type="protein sequence ID" value="VGO17658.1"/>
    <property type="molecule type" value="Genomic_DNA"/>
</dbReference>
<keyword evidence="2" id="KW-1133">Transmembrane helix</keyword>
<sequence length="101" mass="11314">MGSYMYRQKPNLVALVAALVSLVGGILTICMLQARDGAGIASPTPVGFLACITLVLTGTFLIIAFARYRFTHLWKRGEAAHSDKYKSQHKKHHHHHRHSHR</sequence>
<proteinExistence type="predicted"/>
<evidence type="ECO:0000256" key="1">
    <source>
        <dbReference type="SAM" id="MobiDB-lite"/>
    </source>
</evidence>
<protein>
    <submittedName>
        <fullName evidence="3">Uncharacterized protein</fullName>
    </submittedName>
</protein>
<evidence type="ECO:0000256" key="2">
    <source>
        <dbReference type="SAM" id="Phobius"/>
    </source>
</evidence>
<dbReference type="AlphaFoldDB" id="A0A6C2UBW7"/>
<feature type="compositionally biased region" description="Basic residues" evidence="1">
    <location>
        <begin position="87"/>
        <end position="101"/>
    </location>
</feature>